<protein>
    <submittedName>
        <fullName evidence="2">Uncharacterized protein</fullName>
    </submittedName>
</protein>
<sequence>MWVVETPFSSPAGGVKLLESDLEDSPNAITPNIDEDDEIEHNEHNDQVPYHAEPQHDDQAIESEENQDRGNIQAENRSDEETVANEENQADGTRSRPRAPRRRIDYGPPSRKSRRNEGLEAEHYVPLDGAPVPETAETQEHELHDLDNESELSDVPSGAGYMDNDDDITIRHGAKIV</sequence>
<gene>
    <name evidence="2" type="ORF">SISSUDRAFT_1037762</name>
</gene>
<feature type="compositionally biased region" description="Basic and acidic residues" evidence="1">
    <location>
        <begin position="138"/>
        <end position="147"/>
    </location>
</feature>
<evidence type="ECO:0000313" key="3">
    <source>
        <dbReference type="Proteomes" id="UP000076798"/>
    </source>
</evidence>
<organism evidence="2 3">
    <name type="scientific">Sistotremastrum suecicum HHB10207 ss-3</name>
    <dbReference type="NCBI Taxonomy" id="1314776"/>
    <lineage>
        <taxon>Eukaryota</taxon>
        <taxon>Fungi</taxon>
        <taxon>Dikarya</taxon>
        <taxon>Basidiomycota</taxon>
        <taxon>Agaricomycotina</taxon>
        <taxon>Agaricomycetes</taxon>
        <taxon>Sistotremastrales</taxon>
        <taxon>Sistotremastraceae</taxon>
        <taxon>Sistotremastrum</taxon>
    </lineage>
</organism>
<dbReference type="Proteomes" id="UP000076798">
    <property type="component" value="Unassembled WGS sequence"/>
</dbReference>
<accession>A0A165XPD0</accession>
<reference evidence="2 3" key="1">
    <citation type="journal article" date="2016" name="Mol. Biol. Evol.">
        <title>Comparative Genomics of Early-Diverging Mushroom-Forming Fungi Provides Insights into the Origins of Lignocellulose Decay Capabilities.</title>
        <authorList>
            <person name="Nagy L.G."/>
            <person name="Riley R."/>
            <person name="Tritt A."/>
            <person name="Adam C."/>
            <person name="Daum C."/>
            <person name="Floudas D."/>
            <person name="Sun H."/>
            <person name="Yadav J.S."/>
            <person name="Pangilinan J."/>
            <person name="Larsson K.H."/>
            <person name="Matsuura K."/>
            <person name="Barry K."/>
            <person name="Labutti K."/>
            <person name="Kuo R."/>
            <person name="Ohm R.A."/>
            <person name="Bhattacharya S.S."/>
            <person name="Shirouzu T."/>
            <person name="Yoshinaga Y."/>
            <person name="Martin F.M."/>
            <person name="Grigoriev I.V."/>
            <person name="Hibbett D.S."/>
        </authorList>
    </citation>
    <scope>NUCLEOTIDE SEQUENCE [LARGE SCALE GENOMIC DNA]</scope>
    <source>
        <strain evidence="2 3">HHB10207 ss-3</strain>
    </source>
</reference>
<keyword evidence="3" id="KW-1185">Reference proteome</keyword>
<evidence type="ECO:0000313" key="2">
    <source>
        <dbReference type="EMBL" id="KZT32403.1"/>
    </source>
</evidence>
<feature type="region of interest" description="Disordered" evidence="1">
    <location>
        <begin position="1"/>
        <end position="166"/>
    </location>
</feature>
<name>A0A165XPD0_9AGAM</name>
<feature type="compositionally biased region" description="Basic and acidic residues" evidence="1">
    <location>
        <begin position="115"/>
        <end position="125"/>
    </location>
</feature>
<dbReference type="AlphaFoldDB" id="A0A165XPD0"/>
<dbReference type="EMBL" id="KV428338">
    <property type="protein sequence ID" value="KZT32403.1"/>
    <property type="molecule type" value="Genomic_DNA"/>
</dbReference>
<proteinExistence type="predicted"/>
<evidence type="ECO:0000256" key="1">
    <source>
        <dbReference type="SAM" id="MobiDB-lite"/>
    </source>
</evidence>